<reference evidence="3 6" key="2">
    <citation type="submission" date="2022-05" db="EMBL/GenBank/DDBJ databases">
        <title>Genome Sequencing of Bee-Associated Microbes.</title>
        <authorList>
            <person name="Dunlap C."/>
        </authorList>
    </citation>
    <scope>NUCLEOTIDE SEQUENCE [LARGE SCALE GENOMIC DNA]</scope>
    <source>
        <strain evidence="3 6">NRRL B-14613</strain>
    </source>
</reference>
<dbReference type="EMBL" id="CP041405">
    <property type="protein sequence ID" value="QDM42439.1"/>
    <property type="molecule type" value="Genomic_DNA"/>
</dbReference>
<keyword evidence="3" id="KW-0378">Hydrolase</keyword>
<keyword evidence="4" id="KW-0645">Protease</keyword>
<dbReference type="InterPro" id="IPR052173">
    <property type="entry name" value="Beta-lactam_resp_regulator"/>
</dbReference>
<evidence type="ECO:0000313" key="3">
    <source>
        <dbReference type="EMBL" id="MCY9611150.1"/>
    </source>
</evidence>
<dbReference type="EMBL" id="JAMDMM010000077">
    <property type="protein sequence ID" value="MCY9611150.1"/>
    <property type="molecule type" value="Genomic_DNA"/>
</dbReference>
<feature type="transmembrane region" description="Helical" evidence="1">
    <location>
        <begin position="6"/>
        <end position="28"/>
    </location>
</feature>
<feature type="domain" description="Peptidase M56" evidence="2">
    <location>
        <begin position="12"/>
        <end position="340"/>
    </location>
</feature>
<accession>A0AAP9DRP4</accession>
<keyword evidence="4" id="KW-0482">Metalloprotease</keyword>
<keyword evidence="6" id="KW-1185">Reference proteome</keyword>
<name>A0AAP9DRP4_PANTH</name>
<evidence type="ECO:0000256" key="1">
    <source>
        <dbReference type="SAM" id="Phobius"/>
    </source>
</evidence>
<evidence type="ECO:0000313" key="5">
    <source>
        <dbReference type="Proteomes" id="UP000315377"/>
    </source>
</evidence>
<dbReference type="GO" id="GO:0008237">
    <property type="term" value="F:metallopeptidase activity"/>
    <property type="evidence" value="ECO:0007669"/>
    <property type="project" value="UniProtKB-KW"/>
</dbReference>
<keyword evidence="1" id="KW-0472">Membrane</keyword>
<evidence type="ECO:0000313" key="4">
    <source>
        <dbReference type="EMBL" id="QDM42439.1"/>
    </source>
</evidence>
<dbReference type="GeneID" id="76994786"/>
<feature type="transmembrane region" description="Helical" evidence="1">
    <location>
        <begin position="346"/>
        <end position="366"/>
    </location>
</feature>
<feature type="transmembrane region" description="Helical" evidence="1">
    <location>
        <begin position="143"/>
        <end position="164"/>
    </location>
</feature>
<dbReference type="RefSeq" id="WP_087443549.1">
    <property type="nucleotide sequence ID" value="NZ_CABMNB010000036.1"/>
</dbReference>
<dbReference type="PANTHER" id="PTHR34978">
    <property type="entry name" value="POSSIBLE SENSOR-TRANSDUCER PROTEIN BLAR"/>
    <property type="match status" value="1"/>
</dbReference>
<evidence type="ECO:0000313" key="6">
    <source>
        <dbReference type="Proteomes" id="UP001209276"/>
    </source>
</evidence>
<dbReference type="Proteomes" id="UP000315377">
    <property type="component" value="Chromosome"/>
</dbReference>
<keyword evidence="1" id="KW-0812">Transmembrane</keyword>
<keyword evidence="1" id="KW-1133">Transmembrane helix</keyword>
<organism evidence="4 5">
    <name type="scientific">Paenibacillus thiaminolyticus</name>
    <name type="common">Bacillus thiaminolyticus</name>
    <dbReference type="NCBI Taxonomy" id="49283"/>
    <lineage>
        <taxon>Bacteria</taxon>
        <taxon>Bacillati</taxon>
        <taxon>Bacillota</taxon>
        <taxon>Bacilli</taxon>
        <taxon>Bacillales</taxon>
        <taxon>Paenibacillaceae</taxon>
        <taxon>Paenibacillus</taxon>
    </lineage>
</organism>
<reference evidence="4 5" key="1">
    <citation type="submission" date="2019-07" db="EMBL/GenBank/DDBJ databases">
        <title>Paenibacillus thiaminolyticus NRRL B-4156.</title>
        <authorList>
            <person name="Hehnly C."/>
            <person name="Zhang L."/>
        </authorList>
    </citation>
    <scope>NUCLEOTIDE SEQUENCE [LARGE SCALE GENOMIC DNA]</scope>
    <source>
        <strain evidence="4 5">NRRL B-4156</strain>
    </source>
</reference>
<dbReference type="AlphaFoldDB" id="A0AAP9DRP4"/>
<proteinExistence type="predicted"/>
<dbReference type="Proteomes" id="UP001209276">
    <property type="component" value="Unassembled WGS sequence"/>
</dbReference>
<dbReference type="EC" id="3.4.24.-" evidence="3"/>
<protein>
    <submittedName>
        <fullName evidence="4">M48 family metalloprotease</fullName>
        <ecNumber evidence="3">3.4.24.-</ecNumber>
    </submittedName>
</protein>
<dbReference type="PANTHER" id="PTHR34978:SF3">
    <property type="entry name" value="SLR0241 PROTEIN"/>
    <property type="match status" value="1"/>
</dbReference>
<dbReference type="CDD" id="cd07341">
    <property type="entry name" value="M56_BlaR1_MecR1_like"/>
    <property type="match status" value="1"/>
</dbReference>
<dbReference type="Gene3D" id="3.30.2010.10">
    <property type="entry name" value="Metalloproteases ('zincins'), catalytic domain"/>
    <property type="match status" value="1"/>
</dbReference>
<dbReference type="InterPro" id="IPR008756">
    <property type="entry name" value="Peptidase_M56"/>
</dbReference>
<evidence type="ECO:0000259" key="2">
    <source>
        <dbReference type="Pfam" id="PF05569"/>
    </source>
</evidence>
<sequence length="749" mass="85209">MDIAERLFNWFVASTLMASAVAVVVLAVQHLFRRRIHARVRHALWLIVLLRLMLPVLPQSPVSLFNAVPALTDIKNAVFGLSYQLGKPDTISEHSQIENTYQPYYTTNEAETNTVFHPFVTLKDTEEHAEAGIERESHPAFRVLAVVWLTGAAVLLGYNLTYWLRFRRKQKHLTPVDSAAIWKIAEQCRLLFSIKRPVGIYADPSAQSPYITGVFRPAVYLPQSLISEAVNEQLLKHIIAHELAHYKRKDTIWNMIGSLVFAVHWMNPFVWFMLRQMKADRELACDACVLEALGEEEAVPYGMTIIGFLRRYAAGRGQAHLLYFKGSNDQKEMMRRIRMIQSFKKGSYKFSMMAVILVLLIGTATLTNARASEAGASAWVHAEDGGNEMLFPSEEIRSYDNLEKGAKEAPFTFKVPSWLPEGYGFRGLSITFNDSPPRVGLSFTETKSKSSGNFGLSIWPGDELQKQNDLIFSIEQDEDSGKVIEKEALSLAGIDEGYKITIRMTTWKGQPERYYYIWKDQGLSYELSSHILSSNEMEKIIASMKFPDAELNKLHVDNDYHDKILTYLYDIEDIRRAQELVGFKAAFPRKLPGDFAASDSYVSRKANFNHVENDEDSMRKMFSVTYSRGDRNQKNKADSGIKDVSFKQMLNGDMYQKMKKNGRVSFSIISGERNSIKLKALTLQGQEVLRTEPYNLDGTPKGPDDLSLVSYFWFDGQVCYQVVFQGKGAYQGKGAEEQKIVQYLMKPDR</sequence>
<dbReference type="Pfam" id="PF05569">
    <property type="entry name" value="Peptidase_M56"/>
    <property type="match status" value="1"/>
</dbReference>
<gene>
    <name evidence="4" type="ORF">FLT43_02150</name>
    <name evidence="3" type="ORF">M5W83_28800</name>
</gene>